<name>A0AAD9M3K9_9PEZI</name>
<proteinExistence type="predicted"/>
<accession>A0AAD9M3K9</accession>
<comment type="caution">
    <text evidence="2">The sequence shown here is derived from an EMBL/GenBank/DDBJ whole genome shotgun (WGS) entry which is preliminary data.</text>
</comment>
<protein>
    <submittedName>
        <fullName evidence="2">Uncharacterized protein</fullName>
    </submittedName>
</protein>
<organism evidence="2 3">
    <name type="scientific">Colletotrichum zoysiae</name>
    <dbReference type="NCBI Taxonomy" id="1216348"/>
    <lineage>
        <taxon>Eukaryota</taxon>
        <taxon>Fungi</taxon>
        <taxon>Dikarya</taxon>
        <taxon>Ascomycota</taxon>
        <taxon>Pezizomycotina</taxon>
        <taxon>Sordariomycetes</taxon>
        <taxon>Hypocreomycetidae</taxon>
        <taxon>Glomerellales</taxon>
        <taxon>Glomerellaceae</taxon>
        <taxon>Colletotrichum</taxon>
        <taxon>Colletotrichum graminicola species complex</taxon>
    </lineage>
</organism>
<evidence type="ECO:0000256" key="1">
    <source>
        <dbReference type="SAM" id="MobiDB-lite"/>
    </source>
</evidence>
<evidence type="ECO:0000313" key="2">
    <source>
        <dbReference type="EMBL" id="KAK2027463.1"/>
    </source>
</evidence>
<gene>
    <name evidence="2" type="ORF">LX32DRAFT_436879</name>
</gene>
<feature type="region of interest" description="Disordered" evidence="1">
    <location>
        <begin position="64"/>
        <end position="84"/>
    </location>
</feature>
<reference evidence="2" key="1">
    <citation type="submission" date="2021-06" db="EMBL/GenBank/DDBJ databases">
        <title>Comparative genomics, transcriptomics and evolutionary studies reveal genomic signatures of adaptation to plant cell wall in hemibiotrophic fungi.</title>
        <authorList>
            <consortium name="DOE Joint Genome Institute"/>
            <person name="Baroncelli R."/>
            <person name="Diaz J.F."/>
            <person name="Benocci T."/>
            <person name="Peng M."/>
            <person name="Battaglia E."/>
            <person name="Haridas S."/>
            <person name="Andreopoulos W."/>
            <person name="Labutti K."/>
            <person name="Pangilinan J."/>
            <person name="Floch G.L."/>
            <person name="Makela M.R."/>
            <person name="Henrissat B."/>
            <person name="Grigoriev I.V."/>
            <person name="Crouch J.A."/>
            <person name="De Vries R.P."/>
            <person name="Sukno S.A."/>
            <person name="Thon M.R."/>
        </authorList>
    </citation>
    <scope>NUCLEOTIDE SEQUENCE</scope>
    <source>
        <strain evidence="2">MAFF235873</strain>
    </source>
</reference>
<evidence type="ECO:0000313" key="3">
    <source>
        <dbReference type="Proteomes" id="UP001232148"/>
    </source>
</evidence>
<dbReference type="AlphaFoldDB" id="A0AAD9M3K9"/>
<dbReference type="EMBL" id="MU842894">
    <property type="protein sequence ID" value="KAK2027463.1"/>
    <property type="molecule type" value="Genomic_DNA"/>
</dbReference>
<keyword evidence="3" id="KW-1185">Reference proteome</keyword>
<dbReference type="Proteomes" id="UP001232148">
    <property type="component" value="Unassembled WGS sequence"/>
</dbReference>
<sequence>MIALGFRKYDGTMRMVATNGKAISAACHPPVEDQSQGHLLPVRWGVLELDENNRGHCTFTTAPKQRQEMKGQGLQEPRVGAVYR</sequence>